<dbReference type="InterPro" id="IPR011006">
    <property type="entry name" value="CheY-like_superfamily"/>
</dbReference>
<dbReference type="SMART" id="SM00065">
    <property type="entry name" value="GAF"/>
    <property type="match status" value="1"/>
</dbReference>
<dbReference type="SUPFAM" id="SSF52172">
    <property type="entry name" value="CheY-like"/>
    <property type="match status" value="1"/>
</dbReference>
<accession>A0A8T8WIM3</accession>
<dbReference type="Gene3D" id="3.40.50.2300">
    <property type="match status" value="1"/>
</dbReference>
<sequence>MTGSVRLLYVDDDSAFADLTATFLRRVSELLDVTTVTDADEGIDLLRESDFDCVVSDYDMPGTDGIEFLRAVRREHPDLPFVLFTGKGSETIASEAISNEASDYLQKRPGTERYELLANRAITLAEKYRAERRAERRRERRRRQRAVLGDLATDETIIGGDFDAAVERITEIAADVLNVARVNVWIRHDDDRLVCVDNYDPDRDEHSRGAEITREAYPAYFDALEQHRLIDADEPAADPRTFDFAEGYLDDHDVAALLDATLRSQGEVIGVLCHESADEAREWADDEIQFAGNLADQIHRAHRNRERRRDREEIEYQRSLLAANHEAVPYGILVVDPDGEVISHNSRFLDIWGIDDSVVEAGDAAAVLRRTRAETETTDGEWNPADQFRAGSDTTTRARIETNDGRTIDCFTAPVVGSDGTRFGRLSTYRTLQEDRVQPEPDD</sequence>
<dbReference type="AlphaFoldDB" id="A0A8T8WIM3"/>
<evidence type="ECO:0000256" key="1">
    <source>
        <dbReference type="ARBA" id="ARBA00022553"/>
    </source>
</evidence>
<evidence type="ECO:0000313" key="6">
    <source>
        <dbReference type="EMBL" id="QZP39646.1"/>
    </source>
</evidence>
<proteinExistence type="predicted"/>
<dbReference type="PANTHER" id="PTHR44591:SF3">
    <property type="entry name" value="RESPONSE REGULATORY DOMAIN-CONTAINING PROTEIN"/>
    <property type="match status" value="1"/>
</dbReference>
<dbReference type="SUPFAM" id="SSF55781">
    <property type="entry name" value="GAF domain-like"/>
    <property type="match status" value="1"/>
</dbReference>
<protein>
    <submittedName>
        <fullName evidence="6">Response regulator</fullName>
    </submittedName>
</protein>
<gene>
    <name evidence="6" type="ORF">K6T50_16800</name>
</gene>
<dbReference type="InterPro" id="IPR000014">
    <property type="entry name" value="PAS"/>
</dbReference>
<dbReference type="PROSITE" id="PS50110">
    <property type="entry name" value="RESPONSE_REGULATORY"/>
    <property type="match status" value="1"/>
</dbReference>
<dbReference type="InterPro" id="IPR050595">
    <property type="entry name" value="Bact_response_regulator"/>
</dbReference>
<dbReference type="InterPro" id="IPR001789">
    <property type="entry name" value="Sig_transdc_resp-reg_receiver"/>
</dbReference>
<evidence type="ECO:0000256" key="2">
    <source>
        <dbReference type="ARBA" id="ARBA00022679"/>
    </source>
</evidence>
<keyword evidence="2" id="KW-0808">Transferase</keyword>
<dbReference type="GO" id="GO:0016301">
    <property type="term" value="F:kinase activity"/>
    <property type="evidence" value="ECO:0007669"/>
    <property type="project" value="UniProtKB-KW"/>
</dbReference>
<dbReference type="GeneID" id="67179836"/>
<dbReference type="GO" id="GO:0000160">
    <property type="term" value="P:phosphorelay signal transduction system"/>
    <property type="evidence" value="ECO:0007669"/>
    <property type="project" value="InterPro"/>
</dbReference>
<dbReference type="KEGG" id="hmp:K6T50_16800"/>
<feature type="domain" description="Response regulatory" evidence="5">
    <location>
        <begin position="6"/>
        <end position="122"/>
    </location>
</feature>
<keyword evidence="6" id="KW-0614">Plasmid</keyword>
<dbReference type="Pfam" id="PF01590">
    <property type="entry name" value="GAF"/>
    <property type="match status" value="1"/>
</dbReference>
<dbReference type="SMART" id="SM00448">
    <property type="entry name" value="REC"/>
    <property type="match status" value="1"/>
</dbReference>
<dbReference type="Gene3D" id="3.30.450.20">
    <property type="entry name" value="PAS domain"/>
    <property type="match status" value="1"/>
</dbReference>
<keyword evidence="7" id="KW-1185">Reference proteome</keyword>
<dbReference type="InterPro" id="IPR035965">
    <property type="entry name" value="PAS-like_dom_sf"/>
</dbReference>
<evidence type="ECO:0000256" key="4">
    <source>
        <dbReference type="PROSITE-ProRule" id="PRU00169"/>
    </source>
</evidence>
<dbReference type="Pfam" id="PF00072">
    <property type="entry name" value="Response_reg"/>
    <property type="match status" value="1"/>
</dbReference>
<dbReference type="InterPro" id="IPR029016">
    <property type="entry name" value="GAF-like_dom_sf"/>
</dbReference>
<name>A0A8T8WIM3_9EURY</name>
<geneLocation type="plasmid" evidence="6 7">
    <name>unnamed2</name>
</geneLocation>
<evidence type="ECO:0000256" key="3">
    <source>
        <dbReference type="ARBA" id="ARBA00022777"/>
    </source>
</evidence>
<reference evidence="6 7" key="1">
    <citation type="journal article" date="2021" name="Int. J. Syst. Evol. Microbiol.">
        <title>Halobaculum halophilum sp. nov. and Halobaculum salinum sp. nov., isolated from salt lake and saline soil.</title>
        <authorList>
            <person name="Cui H.L."/>
            <person name="Shi X.W."/>
            <person name="Yin X.M."/>
            <person name="Yang X.Y."/>
            <person name="Hou J."/>
            <person name="Zhu L."/>
        </authorList>
    </citation>
    <scope>NUCLEOTIDE SEQUENCE [LARGE SCALE GENOMIC DNA]</scope>
    <source>
        <strain evidence="6 7">NBRC 109044</strain>
    </source>
</reference>
<dbReference type="EMBL" id="CP081960">
    <property type="protein sequence ID" value="QZP39646.1"/>
    <property type="molecule type" value="Genomic_DNA"/>
</dbReference>
<keyword evidence="1 4" id="KW-0597">Phosphoprotein</keyword>
<dbReference type="RefSeq" id="WP_222609395.1">
    <property type="nucleotide sequence ID" value="NZ_CP081960.1"/>
</dbReference>
<keyword evidence="3" id="KW-0418">Kinase</keyword>
<dbReference type="Pfam" id="PF13188">
    <property type="entry name" value="PAS_8"/>
    <property type="match status" value="1"/>
</dbReference>
<dbReference type="InterPro" id="IPR003018">
    <property type="entry name" value="GAF"/>
</dbReference>
<evidence type="ECO:0000259" key="5">
    <source>
        <dbReference type="PROSITE" id="PS50110"/>
    </source>
</evidence>
<evidence type="ECO:0000313" key="7">
    <source>
        <dbReference type="Proteomes" id="UP000826254"/>
    </source>
</evidence>
<dbReference type="PANTHER" id="PTHR44591">
    <property type="entry name" value="STRESS RESPONSE REGULATOR PROTEIN 1"/>
    <property type="match status" value="1"/>
</dbReference>
<dbReference type="SUPFAM" id="SSF55785">
    <property type="entry name" value="PYP-like sensor domain (PAS domain)"/>
    <property type="match status" value="1"/>
</dbReference>
<organism evidence="6 7">
    <name type="scientific">Halobaculum magnesiiphilum</name>
    <dbReference type="NCBI Taxonomy" id="1017351"/>
    <lineage>
        <taxon>Archaea</taxon>
        <taxon>Methanobacteriati</taxon>
        <taxon>Methanobacteriota</taxon>
        <taxon>Stenosarchaea group</taxon>
        <taxon>Halobacteria</taxon>
        <taxon>Halobacteriales</taxon>
        <taxon>Haloferacaceae</taxon>
        <taxon>Halobaculum</taxon>
    </lineage>
</organism>
<dbReference type="CDD" id="cd00156">
    <property type="entry name" value="REC"/>
    <property type="match status" value="1"/>
</dbReference>
<dbReference type="Proteomes" id="UP000826254">
    <property type="component" value="Plasmid unnamed2"/>
</dbReference>
<feature type="modified residue" description="4-aspartylphosphate" evidence="4">
    <location>
        <position position="57"/>
    </location>
</feature>
<dbReference type="Gene3D" id="3.30.450.40">
    <property type="match status" value="1"/>
</dbReference>